<feature type="coiled-coil region" evidence="1">
    <location>
        <begin position="2"/>
        <end position="54"/>
    </location>
</feature>
<evidence type="ECO:0000259" key="2">
    <source>
        <dbReference type="PROSITE" id="PS50011"/>
    </source>
</evidence>
<keyword evidence="4" id="KW-1185">Reference proteome</keyword>
<name>A0ABR2HB80_9EUKA</name>
<dbReference type="InterPro" id="IPR000719">
    <property type="entry name" value="Prot_kinase_dom"/>
</dbReference>
<organism evidence="3 4">
    <name type="scientific">Tritrichomonas musculus</name>
    <dbReference type="NCBI Taxonomy" id="1915356"/>
    <lineage>
        <taxon>Eukaryota</taxon>
        <taxon>Metamonada</taxon>
        <taxon>Parabasalia</taxon>
        <taxon>Tritrichomonadida</taxon>
        <taxon>Tritrichomonadidae</taxon>
        <taxon>Tritrichomonas</taxon>
    </lineage>
</organism>
<accession>A0ABR2HB80</accession>
<sequence length="360" mass="41687">MKKTEKQQNENAQNQNEIACDNTIEVDPQLELSRKQLEEELLMKKREIYEIELKLKEMKAYQPKSIASQQIPTIKTIDSIDSQSIRNIDYIENIGNKAMKVSIKKFYVLKEVNIQTVSIQNLSYFINDHEVLNIHNHPNILHMYASLFNEPNLPPSILIEFCPTNLEQAIKNKMISKVNICYCIYQIAEGMRYIHSRQIIHRNLKPSNIFISEDGTIKIGDFGISRLMTIKEQIQSHGPEALKYMAPEILNEQDYDEHADVFSFGMIVYFMLSGGELPNVDFQNICKGNIPIPTKFPLLAQQLLEACWDLESKVRPSFSVICNILEQNNFNLALLSQQEIQEVLIIIDQYKANIHSFLKY</sequence>
<dbReference type="PROSITE" id="PS50011">
    <property type="entry name" value="PROTEIN_KINASE_DOM"/>
    <property type="match status" value="1"/>
</dbReference>
<dbReference type="PANTHER" id="PTHR23257">
    <property type="entry name" value="SERINE-THREONINE PROTEIN KINASE"/>
    <property type="match status" value="1"/>
</dbReference>
<dbReference type="InterPro" id="IPR011009">
    <property type="entry name" value="Kinase-like_dom_sf"/>
</dbReference>
<dbReference type="Proteomes" id="UP001470230">
    <property type="component" value="Unassembled WGS sequence"/>
</dbReference>
<evidence type="ECO:0000256" key="1">
    <source>
        <dbReference type="SAM" id="Coils"/>
    </source>
</evidence>
<comment type="caution">
    <text evidence="3">The sequence shown here is derived from an EMBL/GenBank/DDBJ whole genome shotgun (WGS) entry which is preliminary data.</text>
</comment>
<feature type="domain" description="Protein kinase" evidence="2">
    <location>
        <begin position="74"/>
        <end position="330"/>
    </location>
</feature>
<proteinExistence type="predicted"/>
<evidence type="ECO:0000313" key="3">
    <source>
        <dbReference type="EMBL" id="KAK8843654.1"/>
    </source>
</evidence>
<dbReference type="InterPro" id="IPR050167">
    <property type="entry name" value="Ser_Thr_protein_kinase"/>
</dbReference>
<dbReference type="Gene3D" id="1.10.510.10">
    <property type="entry name" value="Transferase(Phosphotransferase) domain 1"/>
    <property type="match status" value="1"/>
</dbReference>
<keyword evidence="1" id="KW-0175">Coiled coil</keyword>
<evidence type="ECO:0000313" key="4">
    <source>
        <dbReference type="Proteomes" id="UP001470230"/>
    </source>
</evidence>
<gene>
    <name evidence="3" type="ORF">M9Y10_024717</name>
</gene>
<dbReference type="Pfam" id="PF00069">
    <property type="entry name" value="Pkinase"/>
    <property type="match status" value="1"/>
</dbReference>
<dbReference type="EMBL" id="JAPFFF010000034">
    <property type="protein sequence ID" value="KAK8843654.1"/>
    <property type="molecule type" value="Genomic_DNA"/>
</dbReference>
<reference evidence="3 4" key="1">
    <citation type="submission" date="2024-04" db="EMBL/GenBank/DDBJ databases">
        <title>Tritrichomonas musculus Genome.</title>
        <authorList>
            <person name="Alves-Ferreira E."/>
            <person name="Grigg M."/>
            <person name="Lorenzi H."/>
            <person name="Galac M."/>
        </authorList>
    </citation>
    <scope>NUCLEOTIDE SEQUENCE [LARGE SCALE GENOMIC DNA]</scope>
    <source>
        <strain evidence="3 4">EAF2021</strain>
    </source>
</reference>
<dbReference type="SUPFAM" id="SSF56112">
    <property type="entry name" value="Protein kinase-like (PK-like)"/>
    <property type="match status" value="1"/>
</dbReference>
<protein>
    <recommendedName>
        <fullName evidence="2">Protein kinase domain-containing protein</fullName>
    </recommendedName>
</protein>